<organism evidence="1 2">
    <name type="scientific">Desulfomonile tiedjei (strain ATCC 49306 / DSM 6799 / DCB-1)</name>
    <dbReference type="NCBI Taxonomy" id="706587"/>
    <lineage>
        <taxon>Bacteria</taxon>
        <taxon>Pseudomonadati</taxon>
        <taxon>Thermodesulfobacteriota</taxon>
        <taxon>Desulfomonilia</taxon>
        <taxon>Desulfomonilales</taxon>
        <taxon>Desulfomonilaceae</taxon>
        <taxon>Desulfomonile</taxon>
    </lineage>
</organism>
<keyword evidence="2" id="KW-1185">Reference proteome</keyword>
<sequence>MSDETERKPLYGRVRDRSGKEYICPLDTLRDPAEVTEEELKQCLDSVEGGFSDSEVRAIIKSDLAKE</sequence>
<dbReference type="RefSeq" id="WP_014812991.1">
    <property type="nucleotide sequence ID" value="NC_018025.1"/>
</dbReference>
<dbReference type="EMBL" id="CP003360">
    <property type="protein sequence ID" value="AFM27892.1"/>
    <property type="molecule type" value="Genomic_DNA"/>
</dbReference>
<evidence type="ECO:0000313" key="1">
    <source>
        <dbReference type="EMBL" id="AFM27892.1"/>
    </source>
</evidence>
<reference evidence="2" key="1">
    <citation type="submission" date="2012-06" db="EMBL/GenBank/DDBJ databases">
        <title>Complete sequence of chromosome of Desulfomonile tiedjei DSM 6799.</title>
        <authorList>
            <person name="Lucas S."/>
            <person name="Copeland A."/>
            <person name="Lapidus A."/>
            <person name="Glavina del Rio T."/>
            <person name="Dalin E."/>
            <person name="Tice H."/>
            <person name="Bruce D."/>
            <person name="Goodwin L."/>
            <person name="Pitluck S."/>
            <person name="Peters L."/>
            <person name="Ovchinnikova G."/>
            <person name="Zeytun A."/>
            <person name="Lu M."/>
            <person name="Kyrpides N."/>
            <person name="Mavromatis K."/>
            <person name="Ivanova N."/>
            <person name="Brettin T."/>
            <person name="Detter J.C."/>
            <person name="Han C."/>
            <person name="Larimer F."/>
            <person name="Land M."/>
            <person name="Hauser L."/>
            <person name="Markowitz V."/>
            <person name="Cheng J.-F."/>
            <person name="Hugenholtz P."/>
            <person name="Woyke T."/>
            <person name="Wu D."/>
            <person name="Spring S."/>
            <person name="Schroeder M."/>
            <person name="Brambilla E."/>
            <person name="Klenk H.-P."/>
            <person name="Eisen J.A."/>
        </authorList>
    </citation>
    <scope>NUCLEOTIDE SEQUENCE [LARGE SCALE GENOMIC DNA]</scope>
    <source>
        <strain evidence="2">ATCC 49306 / DSM 6799 / DCB-1</strain>
    </source>
</reference>
<accession>I4CEA1</accession>
<gene>
    <name evidence="1" type="ordered locus">Desti_5303</name>
</gene>
<dbReference type="AlphaFoldDB" id="I4CEA1"/>
<proteinExistence type="predicted"/>
<dbReference type="OrthoDB" id="5422168at2"/>
<protein>
    <submittedName>
        <fullName evidence="1">Uncharacterized protein</fullName>
    </submittedName>
</protein>
<dbReference type="Proteomes" id="UP000006055">
    <property type="component" value="Chromosome"/>
</dbReference>
<name>I4CEA1_DESTA</name>
<dbReference type="KEGG" id="dti:Desti_5303"/>
<dbReference type="HOGENOM" id="CLU_2805526_0_0_7"/>
<evidence type="ECO:0000313" key="2">
    <source>
        <dbReference type="Proteomes" id="UP000006055"/>
    </source>
</evidence>